<evidence type="ECO:0000256" key="5">
    <source>
        <dbReference type="ARBA" id="ARBA00022741"/>
    </source>
</evidence>
<dbReference type="InterPro" id="IPR014729">
    <property type="entry name" value="Rossmann-like_a/b/a_fold"/>
</dbReference>
<proteinExistence type="inferred from homology"/>
<dbReference type="EMBL" id="CP018906">
    <property type="protein sequence ID" value="AQW22357.1"/>
    <property type="molecule type" value="Genomic_DNA"/>
</dbReference>
<dbReference type="EC" id="6.3.4.19" evidence="8"/>
<dbReference type="InterPro" id="IPR012094">
    <property type="entry name" value="tRNA_Ile_lys_synt"/>
</dbReference>
<dbReference type="NCBIfam" id="TIGR02433">
    <property type="entry name" value="lysidine_TilS_C"/>
    <property type="match status" value="1"/>
</dbReference>
<protein>
    <recommendedName>
        <fullName evidence="8">tRNA(Ile)-lysidine synthase</fullName>
        <ecNumber evidence="8">6.3.4.19</ecNumber>
    </recommendedName>
    <alternativeName>
        <fullName evidence="8">tRNA(Ile)-2-lysyl-cytidine synthase</fullName>
    </alternativeName>
    <alternativeName>
        <fullName evidence="8">tRNA(Ile)-lysidine synthetase</fullName>
    </alternativeName>
</protein>
<dbReference type="PANTHER" id="PTHR43033:SF1">
    <property type="entry name" value="TRNA(ILE)-LYSIDINE SYNTHASE-RELATED"/>
    <property type="match status" value="1"/>
</dbReference>
<evidence type="ECO:0000259" key="9">
    <source>
        <dbReference type="SMART" id="SM00977"/>
    </source>
</evidence>
<reference evidence="10 11" key="1">
    <citation type="journal article" date="2015" name="Genome Announc.">
        <title>Genome Sequence of Lactobacillus curieae CCTCC M 2011381T, a Novel Producer of Gamma-aminobutyric Acid.</title>
        <authorList>
            <person name="Wang Y."/>
            <person name="Wang Y."/>
            <person name="Lang C."/>
            <person name="Wei D."/>
            <person name="Xu P."/>
            <person name="Xie J."/>
        </authorList>
    </citation>
    <scope>NUCLEOTIDE SEQUENCE [LARGE SCALE GENOMIC DNA]</scope>
    <source>
        <strain evidence="10 11">CCTCC M 2011381</strain>
    </source>
</reference>
<comment type="similarity">
    <text evidence="8">Belongs to the tRNA(Ile)-lysidine synthase family.</text>
</comment>
<dbReference type="GO" id="GO:0006400">
    <property type="term" value="P:tRNA modification"/>
    <property type="evidence" value="ECO:0007669"/>
    <property type="project" value="UniProtKB-UniRule"/>
</dbReference>
<dbReference type="SUPFAM" id="SSF52402">
    <property type="entry name" value="Adenine nucleotide alpha hydrolases-like"/>
    <property type="match status" value="1"/>
</dbReference>
<evidence type="ECO:0000313" key="11">
    <source>
        <dbReference type="Proteomes" id="UP000030361"/>
    </source>
</evidence>
<keyword evidence="2 8" id="KW-0963">Cytoplasm</keyword>
<keyword evidence="6" id="KW-0067">ATP-binding</keyword>
<dbReference type="HAMAP" id="MF_01161">
    <property type="entry name" value="tRNA_Ile_lys_synt"/>
    <property type="match status" value="1"/>
</dbReference>
<comment type="caution">
    <text evidence="8">Lacks conserved residue(s) required for the propagation of feature annotation.</text>
</comment>
<evidence type="ECO:0000256" key="3">
    <source>
        <dbReference type="ARBA" id="ARBA00022598"/>
    </source>
</evidence>
<accession>A0A1S6QL42</accession>
<dbReference type="PANTHER" id="PTHR43033">
    <property type="entry name" value="TRNA(ILE)-LYSIDINE SYNTHASE-RELATED"/>
    <property type="match status" value="1"/>
</dbReference>
<evidence type="ECO:0000256" key="6">
    <source>
        <dbReference type="ARBA" id="ARBA00022840"/>
    </source>
</evidence>
<organism evidence="10 11">
    <name type="scientific">Lentilactobacillus curieae</name>
    <dbReference type="NCBI Taxonomy" id="1138822"/>
    <lineage>
        <taxon>Bacteria</taxon>
        <taxon>Bacillati</taxon>
        <taxon>Bacillota</taxon>
        <taxon>Bacilli</taxon>
        <taxon>Lactobacillales</taxon>
        <taxon>Lactobacillaceae</taxon>
        <taxon>Lentilactobacillus</taxon>
    </lineage>
</organism>
<evidence type="ECO:0000256" key="1">
    <source>
        <dbReference type="ARBA" id="ARBA00004496"/>
    </source>
</evidence>
<dbReference type="NCBIfam" id="TIGR02432">
    <property type="entry name" value="lysidine_TilS_N"/>
    <property type="match status" value="1"/>
</dbReference>
<evidence type="ECO:0000256" key="4">
    <source>
        <dbReference type="ARBA" id="ARBA00022694"/>
    </source>
</evidence>
<evidence type="ECO:0000256" key="8">
    <source>
        <dbReference type="HAMAP-Rule" id="MF_01161"/>
    </source>
</evidence>
<dbReference type="InterPro" id="IPR011063">
    <property type="entry name" value="TilS/TtcA_N"/>
</dbReference>
<dbReference type="InterPro" id="IPR012796">
    <property type="entry name" value="Lysidine-tRNA-synth_C"/>
</dbReference>
<dbReference type="GO" id="GO:0032267">
    <property type="term" value="F:tRNA(Ile)-lysidine synthase activity"/>
    <property type="evidence" value="ECO:0007669"/>
    <property type="project" value="UniProtKB-EC"/>
</dbReference>
<keyword evidence="5" id="KW-0547">Nucleotide-binding</keyword>
<dbReference type="Proteomes" id="UP000030361">
    <property type="component" value="Chromosome"/>
</dbReference>
<dbReference type="InterPro" id="IPR012795">
    <property type="entry name" value="tRNA_Ile_lys_synt_N"/>
</dbReference>
<dbReference type="Gene3D" id="3.40.50.620">
    <property type="entry name" value="HUPs"/>
    <property type="match status" value="1"/>
</dbReference>
<dbReference type="SUPFAM" id="SSF56037">
    <property type="entry name" value="PheT/TilS domain"/>
    <property type="match status" value="1"/>
</dbReference>
<dbReference type="CDD" id="cd01992">
    <property type="entry name" value="TilS_N"/>
    <property type="match status" value="1"/>
</dbReference>
<evidence type="ECO:0000256" key="7">
    <source>
        <dbReference type="ARBA" id="ARBA00048539"/>
    </source>
</evidence>
<feature type="domain" description="Lysidine-tRNA(Ile) synthetase C-terminal" evidence="9">
    <location>
        <begin position="348"/>
        <end position="418"/>
    </location>
</feature>
<keyword evidence="4 8" id="KW-0819">tRNA processing</keyword>
<name>A0A1S6QL42_9LACO</name>
<comment type="catalytic activity">
    <reaction evidence="7 8">
        <text>cytidine(34) in tRNA(Ile2) + L-lysine + ATP = lysidine(34) in tRNA(Ile2) + AMP + diphosphate + H(+)</text>
        <dbReference type="Rhea" id="RHEA:43744"/>
        <dbReference type="Rhea" id="RHEA-COMP:10625"/>
        <dbReference type="Rhea" id="RHEA-COMP:10670"/>
        <dbReference type="ChEBI" id="CHEBI:15378"/>
        <dbReference type="ChEBI" id="CHEBI:30616"/>
        <dbReference type="ChEBI" id="CHEBI:32551"/>
        <dbReference type="ChEBI" id="CHEBI:33019"/>
        <dbReference type="ChEBI" id="CHEBI:82748"/>
        <dbReference type="ChEBI" id="CHEBI:83665"/>
        <dbReference type="ChEBI" id="CHEBI:456215"/>
        <dbReference type="EC" id="6.3.4.19"/>
    </reaction>
</comment>
<gene>
    <name evidence="8" type="primary">tilS</name>
    <name evidence="10" type="ORF">PL11_007295</name>
</gene>
<dbReference type="AlphaFoldDB" id="A0A1S6QL42"/>
<keyword evidence="11" id="KW-1185">Reference proteome</keyword>
<keyword evidence="3 8" id="KW-0436">Ligase</keyword>
<dbReference type="SMART" id="SM00977">
    <property type="entry name" value="TilS_C"/>
    <property type="match status" value="1"/>
</dbReference>
<dbReference type="GO" id="GO:0005737">
    <property type="term" value="C:cytoplasm"/>
    <property type="evidence" value="ECO:0007669"/>
    <property type="project" value="UniProtKB-SubCell"/>
</dbReference>
<sequence length="421" mass="48150">MTLLDLFLKAKIPGLKLVVAYVDHKLRPESAKESEFIHQFCQEHDLELRTKIWKNQFHPQSGIEEAARNFRYEFFAEVMKDVSADYLVTAHHANDLAETVIMKIIRGGWLESAIGIPAERLFAGGKLIRPLLGMTKADIRDYATQIGLKWFEDQSNYTDENLRNRIRHEIIPKLQEENSAAVEHIASFSHQLTELLAVSDEFVEQQLAGMSVHSDEEHILDIDNHDRLSYPLLKLILKRWLSDGIPAVGISNDSVDQIIALINNQERPQGEVVLADNVIVKKRYSKLILQSLPENPKFHSQKSSGFMVTLDRWYQINESQRFGVFKELPNQVTGKVSEIRLRKSDLPLYCRNTESGDRFELENGGHQKVSRLLINQKLPVESRAMVQVVTTSTNRILAILGLRVVKTNRDGGSNIYYLIEN</sequence>
<evidence type="ECO:0000313" key="10">
    <source>
        <dbReference type="EMBL" id="AQW22357.1"/>
    </source>
</evidence>
<dbReference type="GO" id="GO:0005524">
    <property type="term" value="F:ATP binding"/>
    <property type="evidence" value="ECO:0007669"/>
    <property type="project" value="UniProtKB-KW"/>
</dbReference>
<dbReference type="eggNOG" id="COG0037">
    <property type="taxonomic scope" value="Bacteria"/>
</dbReference>
<dbReference type="Pfam" id="PF01171">
    <property type="entry name" value="ATP_bind_3"/>
    <property type="match status" value="1"/>
</dbReference>
<evidence type="ECO:0000256" key="2">
    <source>
        <dbReference type="ARBA" id="ARBA00022490"/>
    </source>
</evidence>
<dbReference type="KEGG" id="lcu:PL11_007295"/>
<comment type="function">
    <text evidence="8">Ligates lysine onto the cytidine present at position 34 of the AUA codon-specific tRNA(Ile) that contains the anticodon CAU, in an ATP-dependent manner. Cytidine is converted to lysidine, thus changing the amino acid specificity of the tRNA from methionine to isoleucine.</text>
</comment>
<comment type="subcellular location">
    <subcellularLocation>
        <location evidence="1 8">Cytoplasm</location>
    </subcellularLocation>
</comment>